<dbReference type="Proteomes" id="UP000249819">
    <property type="component" value="Unassembled WGS sequence"/>
</dbReference>
<gene>
    <name evidence="1" type="ORF">CLV59_106224</name>
</gene>
<dbReference type="AlphaFoldDB" id="A0A327VV68"/>
<dbReference type="RefSeq" id="WP_111593629.1">
    <property type="nucleotide sequence ID" value="NZ_QLMA01000006.1"/>
</dbReference>
<organism evidence="1 2">
    <name type="scientific">Chitinophaga dinghuensis</name>
    <dbReference type="NCBI Taxonomy" id="1539050"/>
    <lineage>
        <taxon>Bacteria</taxon>
        <taxon>Pseudomonadati</taxon>
        <taxon>Bacteroidota</taxon>
        <taxon>Chitinophagia</taxon>
        <taxon>Chitinophagales</taxon>
        <taxon>Chitinophagaceae</taxon>
        <taxon>Chitinophaga</taxon>
    </lineage>
</organism>
<evidence type="ECO:0000313" key="2">
    <source>
        <dbReference type="Proteomes" id="UP000249819"/>
    </source>
</evidence>
<reference evidence="1 2" key="1">
    <citation type="submission" date="2018-06" db="EMBL/GenBank/DDBJ databases">
        <title>Genomic Encyclopedia of Archaeal and Bacterial Type Strains, Phase II (KMG-II): from individual species to whole genera.</title>
        <authorList>
            <person name="Goeker M."/>
        </authorList>
    </citation>
    <scope>NUCLEOTIDE SEQUENCE [LARGE SCALE GENOMIC DNA]</scope>
    <source>
        <strain evidence="1 2">DSM 29821</strain>
    </source>
</reference>
<keyword evidence="2" id="KW-1185">Reference proteome</keyword>
<name>A0A327VV68_9BACT</name>
<comment type="caution">
    <text evidence="1">The sequence shown here is derived from an EMBL/GenBank/DDBJ whole genome shotgun (WGS) entry which is preliminary data.</text>
</comment>
<protein>
    <recommendedName>
        <fullName evidence="3">Lipoprotein</fullName>
    </recommendedName>
</protein>
<proteinExistence type="predicted"/>
<evidence type="ECO:0008006" key="3">
    <source>
        <dbReference type="Google" id="ProtNLM"/>
    </source>
</evidence>
<sequence length="465" mass="51600">MNKRYLILAVAGLIAACDNKPKQQENAVDKAAFHAFVQALPLVETPLESLDNMTSLKENHTIEDTLTKYDDLKAGRIRTAQDAVVVVYFGEKDNSKRYWITSYGPDGNKLEQVQIGERIFPDGQAKYVTKAVMENDSIVEFRKYYVDGHGVSINFNADHPSEIRYLAIRKGGKLVWKEVKKETYQTFLAGFPKLTLPLTYEETPDHKKFSRLKQTGSWLDFGGFMAAAFPAIYKVGKIEIPGKPTMTLVLGNDVYEAGEIDSFGPSLILIAFNQQGVETDRIEVTGSFATEGYQSENKSFKMDQDGTITYLENSQAGEYSDNFANAVDERMVKVSIGGDGHFNRTYTNIKLVVNKFEPNRQENTSSNTNVESLGSLGDWNITAFLHTYQEASGQAIRLITTNKAGQILGSVMLDNTFTDPQMKLPSSIDKAYAEYEGFATVSGPVTLTIGDKTYAITKDGAITAQ</sequence>
<evidence type="ECO:0000313" key="1">
    <source>
        <dbReference type="EMBL" id="RAJ79163.1"/>
    </source>
</evidence>
<accession>A0A327VV68</accession>
<dbReference type="EMBL" id="QLMA01000006">
    <property type="protein sequence ID" value="RAJ79163.1"/>
    <property type="molecule type" value="Genomic_DNA"/>
</dbReference>
<dbReference type="PROSITE" id="PS51257">
    <property type="entry name" value="PROKAR_LIPOPROTEIN"/>
    <property type="match status" value="1"/>
</dbReference>